<gene>
    <name evidence="1" type="ORF">MTP09_05960</name>
</gene>
<organism evidence="1 2">
    <name type="scientific">Chryseobacterium suipulveris</name>
    <dbReference type="NCBI Taxonomy" id="2929800"/>
    <lineage>
        <taxon>Bacteria</taxon>
        <taxon>Pseudomonadati</taxon>
        <taxon>Bacteroidota</taxon>
        <taxon>Flavobacteriia</taxon>
        <taxon>Flavobacteriales</taxon>
        <taxon>Weeksellaceae</taxon>
        <taxon>Chryseobacterium group</taxon>
        <taxon>Chryseobacterium</taxon>
    </lineage>
</organism>
<dbReference type="EMBL" id="CP094532">
    <property type="protein sequence ID" value="UOE42179.1"/>
    <property type="molecule type" value="Genomic_DNA"/>
</dbReference>
<reference evidence="1 2" key="1">
    <citation type="submission" date="2022-03" db="EMBL/GenBank/DDBJ databases">
        <title>Chryseobacterium sp. isolated from particulate matters in swine house.</title>
        <authorList>
            <person name="Won M."/>
            <person name="Kim S.-J."/>
            <person name="Kwon S.-W."/>
        </authorList>
    </citation>
    <scope>NUCLEOTIDE SEQUENCE [LARGE SCALE GENOMIC DNA]</scope>
    <source>
        <strain evidence="1 2">SC2-2</strain>
    </source>
</reference>
<dbReference type="RefSeq" id="WP_243551147.1">
    <property type="nucleotide sequence ID" value="NZ_CP094532.1"/>
</dbReference>
<accession>A0ABY4BTW4</accession>
<keyword evidence="2" id="KW-1185">Reference proteome</keyword>
<evidence type="ECO:0000313" key="1">
    <source>
        <dbReference type="EMBL" id="UOE42179.1"/>
    </source>
</evidence>
<protein>
    <submittedName>
        <fullName evidence="1">Uncharacterized protein</fullName>
    </submittedName>
</protein>
<evidence type="ECO:0000313" key="2">
    <source>
        <dbReference type="Proteomes" id="UP000831460"/>
    </source>
</evidence>
<dbReference type="Proteomes" id="UP000831460">
    <property type="component" value="Chromosome"/>
</dbReference>
<name>A0ABY4BTW4_9FLAO</name>
<proteinExistence type="predicted"/>
<sequence>MSDRKLPRRKLKKTIFEIIANEINEDIEKNRYNYTTRKYETFFGKIGMKNRRDFDKLKKYEAQFKKLKITFWSGKAQMTKLSEFTKNSTITFKKTLMSEQKEMNGTAEVKFAGKITISKSESGITPYKHQEDAFYNLQKQIIKMTKIHLQDF</sequence>